<dbReference type="EMBL" id="CP061800">
    <property type="protein sequence ID" value="QTA85018.1"/>
    <property type="molecule type" value="Genomic_DNA"/>
</dbReference>
<evidence type="ECO:0000313" key="2">
    <source>
        <dbReference type="Proteomes" id="UP000663722"/>
    </source>
</evidence>
<accession>A0A975GLP1</accession>
<sequence>MEKIIAKNEFFKALRSGQPLSQRMDGRKKNPSAGEGEYCHLEILFPPH</sequence>
<dbReference type="Proteomes" id="UP000663722">
    <property type="component" value="Chromosome"/>
</dbReference>
<organism evidence="1 2">
    <name type="scientific">Desulfonema magnum</name>
    <dbReference type="NCBI Taxonomy" id="45655"/>
    <lineage>
        <taxon>Bacteria</taxon>
        <taxon>Pseudomonadati</taxon>
        <taxon>Thermodesulfobacteriota</taxon>
        <taxon>Desulfobacteria</taxon>
        <taxon>Desulfobacterales</taxon>
        <taxon>Desulfococcaceae</taxon>
        <taxon>Desulfonema</taxon>
    </lineage>
</organism>
<reference evidence="1" key="1">
    <citation type="journal article" date="2021" name="Microb. Physiol.">
        <title>Proteogenomic Insights into the Physiology of Marine, Sulfate-Reducing, Filamentous Desulfonema limicola and Desulfonema magnum.</title>
        <authorList>
            <person name="Schnaars V."/>
            <person name="Wohlbrand L."/>
            <person name="Scheve S."/>
            <person name="Hinrichs C."/>
            <person name="Reinhardt R."/>
            <person name="Rabus R."/>
        </authorList>
    </citation>
    <scope>NUCLEOTIDE SEQUENCE</scope>
    <source>
        <strain evidence="1">4be13</strain>
    </source>
</reference>
<keyword evidence="2" id="KW-1185">Reference proteome</keyword>
<gene>
    <name evidence="1" type="ORF">dnm_010220</name>
</gene>
<dbReference type="KEGG" id="dmm:dnm_010220"/>
<dbReference type="AlphaFoldDB" id="A0A975GLP1"/>
<proteinExistence type="predicted"/>
<dbReference type="RefSeq" id="WP_207681252.1">
    <property type="nucleotide sequence ID" value="NZ_CP061800.1"/>
</dbReference>
<name>A0A975GLP1_9BACT</name>
<protein>
    <submittedName>
        <fullName evidence="1">Uncharacterized protein</fullName>
    </submittedName>
</protein>
<evidence type="ECO:0000313" key="1">
    <source>
        <dbReference type="EMBL" id="QTA85018.1"/>
    </source>
</evidence>